<dbReference type="EMBL" id="PUIA01000030">
    <property type="protein sequence ID" value="PQO35315.1"/>
    <property type="molecule type" value="Genomic_DNA"/>
</dbReference>
<name>A0A2S8FT13_9BACT</name>
<comment type="caution">
    <text evidence="1">The sequence shown here is derived from an EMBL/GenBank/DDBJ whole genome shotgun (WGS) entry which is preliminary data.</text>
</comment>
<evidence type="ECO:0000313" key="2">
    <source>
        <dbReference type="Proteomes" id="UP000240009"/>
    </source>
</evidence>
<protein>
    <submittedName>
        <fullName evidence="1">Uncharacterized protein</fullName>
    </submittedName>
</protein>
<gene>
    <name evidence="1" type="ORF">C5Y96_09790</name>
</gene>
<dbReference type="Proteomes" id="UP000240009">
    <property type="component" value="Unassembled WGS sequence"/>
</dbReference>
<proteinExistence type="predicted"/>
<sequence length="62" mass="7013">MLATTQQHESIQALAKQPLAKLRPTLLPTNTKHTIAKRAFQFRAKTTFPPTKMPNCDYFAQA</sequence>
<evidence type="ECO:0000313" key="1">
    <source>
        <dbReference type="EMBL" id="PQO35315.1"/>
    </source>
</evidence>
<dbReference type="AlphaFoldDB" id="A0A2S8FT13"/>
<reference evidence="1 2" key="1">
    <citation type="submission" date="2018-02" db="EMBL/GenBank/DDBJ databases">
        <title>Comparative genomes isolates from brazilian mangrove.</title>
        <authorList>
            <person name="Araujo J.E."/>
            <person name="Taketani R.G."/>
            <person name="Silva M.C.P."/>
            <person name="Loureco M.V."/>
            <person name="Andreote F.D."/>
        </authorList>
    </citation>
    <scope>NUCLEOTIDE SEQUENCE [LARGE SCALE GENOMIC DNA]</scope>
    <source>
        <strain evidence="1 2">HEX-2 MGV</strain>
    </source>
</reference>
<organism evidence="1 2">
    <name type="scientific">Blastopirellula marina</name>
    <dbReference type="NCBI Taxonomy" id="124"/>
    <lineage>
        <taxon>Bacteria</taxon>
        <taxon>Pseudomonadati</taxon>
        <taxon>Planctomycetota</taxon>
        <taxon>Planctomycetia</taxon>
        <taxon>Pirellulales</taxon>
        <taxon>Pirellulaceae</taxon>
        <taxon>Blastopirellula</taxon>
    </lineage>
</organism>
<accession>A0A2S8FT13</accession>